<dbReference type="SUPFAM" id="SSF55874">
    <property type="entry name" value="ATPase domain of HSP90 chaperone/DNA topoisomerase II/histidine kinase"/>
    <property type="match status" value="1"/>
</dbReference>
<evidence type="ECO:0000313" key="4">
    <source>
        <dbReference type="Proteomes" id="UP001500665"/>
    </source>
</evidence>
<evidence type="ECO:0000313" key="3">
    <source>
        <dbReference type="EMBL" id="GAA0953574.1"/>
    </source>
</evidence>
<dbReference type="Proteomes" id="UP001500665">
    <property type="component" value="Unassembled WGS sequence"/>
</dbReference>
<evidence type="ECO:0008006" key="5">
    <source>
        <dbReference type="Google" id="ProtNLM"/>
    </source>
</evidence>
<feature type="domain" description="Helicase ATP-binding" evidence="1">
    <location>
        <begin position="1187"/>
        <end position="1360"/>
    </location>
</feature>
<comment type="caution">
    <text evidence="3">The sequence shown here is derived from an EMBL/GenBank/DDBJ whole genome shotgun (WGS) entry which is preliminary data.</text>
</comment>
<accession>A0ABN1R9F8</accession>
<proteinExistence type="predicted"/>
<protein>
    <recommendedName>
        <fullName evidence="5">Superfamily II DNA or RNA helicase</fullName>
    </recommendedName>
</protein>
<dbReference type="PROSITE" id="PS51194">
    <property type="entry name" value="HELICASE_CTER"/>
    <property type="match status" value="1"/>
</dbReference>
<dbReference type="Pfam" id="PF04851">
    <property type="entry name" value="ResIII"/>
    <property type="match status" value="1"/>
</dbReference>
<dbReference type="InterPro" id="IPR036890">
    <property type="entry name" value="HATPase_C_sf"/>
</dbReference>
<dbReference type="SMART" id="SM00490">
    <property type="entry name" value="HELICc"/>
    <property type="match status" value="1"/>
</dbReference>
<evidence type="ECO:0000259" key="2">
    <source>
        <dbReference type="PROSITE" id="PS51194"/>
    </source>
</evidence>
<dbReference type="Gene3D" id="3.40.50.300">
    <property type="entry name" value="P-loop containing nucleotide triphosphate hydrolases"/>
    <property type="match status" value="2"/>
</dbReference>
<sequence>MTHPPQAPTVEHPTVLDVVLEQSRRSLETYRNDPGRIQEDANGERRISEGGYGDRQVYELVQNGADELRGHSGGRICVILTASHLYCANEGNPVTPEGAETILRMGVSKKRGGQIGRFGVGVKSVLSVSDTPEFFSREDDRSFGFDREWSANQIRSVRPGADLNDIPVLRMAQPLDRERAKAADPVLSELLGWATTVVRLPLKKSVAVRLGRDLTQFPAEFLLFSPHVSEVVLEDRRENGVARSLTQRLNDDARTLIHKNGSKTETEEWRVFTRAHAPSIDALREAGELHDRPEVDISWAVPVTGSRTRGRGQFWAYFPTNYSTTLRGILNAPWKTSEDRQNLYQANRFNDELIISGADLVVESLAALSTSQDPCVYFDFVPARGREEPVWAANDLVHKIWEFAAIRPTLADQDGVLRPPADVRLHPADLKDHWLQIWAGYKNRPKNWCHHSVERTPHRRQSAERILSTAGLEPATIREWLEALVSDGEPESSSRAILIAAEMKRTADELTKPIDRAKALNVVEQALKAKIILTEAGNHEAPSATLFRRSSGVQLADTIVYVDERVVDAPGLARALDSIGVHEADAAGRFASVVQRGFHGYDDDAWASFWKLARMAGPANALAALRKNDINGPSQLKVKTVAGPFRPLYACLMPPRIVPGDDSRDASISADMRYHADDRTVLRDMGLLDAPAGRVDPSNEAWFEEYKEFFHSQYCRTLPSNASRPMVKTMRFEGANPAGPLRFLTELSPEGRAAFLAALPATDLVGVWQMTVGKQRDTQRTIMSPLRWMARKHGYLQTSRGLKAVKHCVSPLLQPYEDLLPVARITTAIAEALRLPGTLSDLKPSVWAELAKEAAETTNDTFVGKVYALFLEADVDFPEDVPLHCRVGDQWVTGLGPHEIAVTSKLAEYDELVREGIPALLAPSPAAADQMRDTWEMLSPDAVIERDLRFVSGIEPVSLVHEFPHLKVTHRHQTDGISLLRCTELEEITRTPNGARRTTIKSVLQGTNVLVLNPKDDYEALIEVDRTLNLRLGADGCHAVLKRREQQRNNERLRKICETKDLPEKVLLLLGEESLRRGLPEGLIDSEEASTGQPPTPIRVAQLALDAHGDGILRHHHKDLAIAFPELAAKFRGDNRSVQIVNDLRLPHAFAGAKIQRPDPVITVGGPTAFPRLHPYQERLASNMFDLLIRYRAPKAMLCLPTGAGKTRVAAEAVIRVIKERGLGGRPVLWIAQSGELCEQAVQSWSFVWQKVGPEEPLTISRLWEHNQAAPVPENAHLVVATDAKLSEVLDTDSYAWLRDSAIVLIDEAHTSVTPRYTALLSTLGITHRAGARPLIGLTATPFRNFNEKETQRLVDRYGKLRLDEGIFESDDPYAELQELGVLAQVEHRELSGSTLQLTDWELKEISAIGGRLPASVEQRLADDHERTEMLLNTIQELPEDGPILLFATSVDHAKVMAAKLKGRGITAAAIDSSTPTSERRTIINAYKADRIRVITNYGVLAQGFDAPATRTVMIARPTYSPNVYQQMIGRGLRGPKNGGKETCRILDVRDNIANYDRKLAFTEFEYLWKRQ</sequence>
<dbReference type="PANTHER" id="PTHR47396:SF1">
    <property type="entry name" value="ATP-DEPENDENT HELICASE IRC3-RELATED"/>
    <property type="match status" value="1"/>
</dbReference>
<evidence type="ECO:0000259" key="1">
    <source>
        <dbReference type="PROSITE" id="PS51192"/>
    </source>
</evidence>
<organism evidence="3 4">
    <name type="scientific">Actinocorallia libanotica</name>
    <dbReference type="NCBI Taxonomy" id="46162"/>
    <lineage>
        <taxon>Bacteria</taxon>
        <taxon>Bacillati</taxon>
        <taxon>Actinomycetota</taxon>
        <taxon>Actinomycetes</taxon>
        <taxon>Streptosporangiales</taxon>
        <taxon>Thermomonosporaceae</taxon>
        <taxon>Actinocorallia</taxon>
    </lineage>
</organism>
<dbReference type="NCBIfam" id="NF047352">
    <property type="entry name" value="P_loop_sacsin"/>
    <property type="match status" value="1"/>
</dbReference>
<dbReference type="InterPro" id="IPR027417">
    <property type="entry name" value="P-loop_NTPase"/>
</dbReference>
<gene>
    <name evidence="3" type="ORF">GCM10009550_35730</name>
</gene>
<keyword evidence="4" id="KW-1185">Reference proteome</keyword>
<dbReference type="InterPro" id="IPR050742">
    <property type="entry name" value="Helicase_Restrict-Modif_Enz"/>
</dbReference>
<name>A0ABN1R9F8_9ACTN</name>
<dbReference type="Pfam" id="PF00271">
    <property type="entry name" value="Helicase_C"/>
    <property type="match status" value="1"/>
</dbReference>
<dbReference type="InterPro" id="IPR006935">
    <property type="entry name" value="Helicase/UvrB_N"/>
</dbReference>
<dbReference type="PANTHER" id="PTHR47396">
    <property type="entry name" value="TYPE I RESTRICTION ENZYME ECOKI R PROTEIN"/>
    <property type="match status" value="1"/>
</dbReference>
<dbReference type="SUPFAM" id="SSF52540">
    <property type="entry name" value="P-loop containing nucleoside triphosphate hydrolases"/>
    <property type="match status" value="1"/>
</dbReference>
<dbReference type="SMART" id="SM00487">
    <property type="entry name" value="DEXDc"/>
    <property type="match status" value="1"/>
</dbReference>
<reference evidence="3 4" key="1">
    <citation type="journal article" date="2019" name="Int. J. Syst. Evol. Microbiol.">
        <title>The Global Catalogue of Microorganisms (GCM) 10K type strain sequencing project: providing services to taxonomists for standard genome sequencing and annotation.</title>
        <authorList>
            <consortium name="The Broad Institute Genomics Platform"/>
            <consortium name="The Broad Institute Genome Sequencing Center for Infectious Disease"/>
            <person name="Wu L."/>
            <person name="Ma J."/>
        </authorList>
    </citation>
    <scope>NUCLEOTIDE SEQUENCE [LARGE SCALE GENOMIC DNA]</scope>
    <source>
        <strain evidence="3 4">JCM 10696</strain>
    </source>
</reference>
<dbReference type="InterPro" id="IPR014001">
    <property type="entry name" value="Helicase_ATP-bd"/>
</dbReference>
<dbReference type="InterPro" id="IPR001650">
    <property type="entry name" value="Helicase_C-like"/>
</dbReference>
<feature type="domain" description="Helicase C-terminal" evidence="2">
    <location>
        <begin position="1430"/>
        <end position="1572"/>
    </location>
</feature>
<dbReference type="PROSITE" id="PS51192">
    <property type="entry name" value="HELICASE_ATP_BIND_1"/>
    <property type="match status" value="1"/>
</dbReference>
<dbReference type="EMBL" id="BAAAHH010000013">
    <property type="protein sequence ID" value="GAA0953574.1"/>
    <property type="molecule type" value="Genomic_DNA"/>
</dbReference>